<dbReference type="EMBL" id="CP127247">
    <property type="protein sequence ID" value="WIY23603.1"/>
    <property type="molecule type" value="Genomic_DNA"/>
</dbReference>
<evidence type="ECO:0000256" key="2">
    <source>
        <dbReference type="ARBA" id="ARBA00010973"/>
    </source>
</evidence>
<dbReference type="GO" id="GO:0016810">
    <property type="term" value="F:hydrolase activity, acting on carbon-nitrogen (but not peptide) bonds"/>
    <property type="evidence" value="ECO:0007669"/>
    <property type="project" value="InterPro"/>
</dbReference>
<feature type="domain" description="NodB homology" evidence="5">
    <location>
        <begin position="23"/>
        <end position="111"/>
    </location>
</feature>
<dbReference type="InterPro" id="IPR011330">
    <property type="entry name" value="Glyco_hydro/deAcase_b/a-brl"/>
</dbReference>
<dbReference type="Proteomes" id="UP001238334">
    <property type="component" value="Chromosome"/>
</dbReference>
<keyword evidence="7" id="KW-1185">Reference proteome</keyword>
<dbReference type="GO" id="GO:0005975">
    <property type="term" value="P:carbohydrate metabolic process"/>
    <property type="evidence" value="ECO:0007669"/>
    <property type="project" value="InterPro"/>
</dbReference>
<reference evidence="6 7" key="1">
    <citation type="submission" date="2023-06" db="EMBL/GenBank/DDBJ databases">
        <title>Parasedimentitalea psychrophila sp. nov., a psychrophilic bacterium isolated from deep-sea sediment.</title>
        <authorList>
            <person name="Li A."/>
        </authorList>
    </citation>
    <scope>NUCLEOTIDE SEQUENCE [LARGE SCALE GENOMIC DNA]</scope>
    <source>
        <strain evidence="6 7">QS115</strain>
    </source>
</reference>
<dbReference type="KEGG" id="ppso:QPJ95_13145"/>
<dbReference type="AlphaFoldDB" id="A0A9Y2KW33"/>
<evidence type="ECO:0000256" key="3">
    <source>
        <dbReference type="ARBA" id="ARBA00020071"/>
    </source>
</evidence>
<accession>A0A9Y2KW33</accession>
<evidence type="ECO:0000256" key="4">
    <source>
        <dbReference type="ARBA" id="ARBA00032976"/>
    </source>
</evidence>
<comment type="function">
    <text evidence="1">Is involved in generating a small heat-stable compound (Nod), an acylated oligomer of N-acetylglucosamine, that stimulates mitosis in various plant protoplasts.</text>
</comment>
<dbReference type="SUPFAM" id="SSF88713">
    <property type="entry name" value="Glycoside hydrolase/deacetylase"/>
    <property type="match status" value="1"/>
</dbReference>
<protein>
    <recommendedName>
        <fullName evidence="3">Chitooligosaccharide deacetylase</fullName>
    </recommendedName>
    <alternativeName>
        <fullName evidence="4">Nodulation protein B</fullName>
    </alternativeName>
</protein>
<evidence type="ECO:0000313" key="7">
    <source>
        <dbReference type="Proteomes" id="UP001238334"/>
    </source>
</evidence>
<name>A0A9Y2KW33_9RHOB</name>
<dbReference type="RefSeq" id="WP_270919962.1">
    <property type="nucleotide sequence ID" value="NZ_CP127247.1"/>
</dbReference>
<comment type="similarity">
    <text evidence="2">Belongs to the polysaccharide deacetylase family.</text>
</comment>
<sequence length="298" mass="33800">MNTSSFFSYSFKRYWIMANTGGVTLTFDMHPKWEQASWWLQPNFHGGKNIFDILDDYGVRATFFVSQFDRVKTDPQWQTVIDRVVRSHEIGGHTLNHPAAPGSDPIKYFYSEIYPNYSDYLAIRAQPGHQHWPAYWSSFAYPNTQADAVINEFLLRIFSRLRGANPSDGSGPMSAAKIERAGVITAGWLDRFAFTPPMGSPAWENGWKEWVNDTAKINGYVVFASHLPSWYAGNPADPVPKYADPSVLLEFLSHIRFQTDLSFVSMSQLPRATQSSTDDLPTELADGLKQLEKLRSLV</sequence>
<dbReference type="Pfam" id="PF01522">
    <property type="entry name" value="Polysacc_deac_1"/>
    <property type="match status" value="1"/>
</dbReference>
<proteinExistence type="inferred from homology"/>
<organism evidence="6 7">
    <name type="scientific">Parasedimentitalea psychrophila</name>
    <dbReference type="NCBI Taxonomy" id="2997337"/>
    <lineage>
        <taxon>Bacteria</taxon>
        <taxon>Pseudomonadati</taxon>
        <taxon>Pseudomonadota</taxon>
        <taxon>Alphaproteobacteria</taxon>
        <taxon>Rhodobacterales</taxon>
        <taxon>Paracoccaceae</taxon>
        <taxon>Parasedimentitalea</taxon>
    </lineage>
</organism>
<evidence type="ECO:0000256" key="1">
    <source>
        <dbReference type="ARBA" id="ARBA00003236"/>
    </source>
</evidence>
<dbReference type="Gene3D" id="3.20.20.370">
    <property type="entry name" value="Glycoside hydrolase/deacetylase"/>
    <property type="match status" value="1"/>
</dbReference>
<evidence type="ECO:0000259" key="5">
    <source>
        <dbReference type="Pfam" id="PF01522"/>
    </source>
</evidence>
<dbReference type="InterPro" id="IPR002509">
    <property type="entry name" value="NODB_dom"/>
</dbReference>
<gene>
    <name evidence="6" type="ORF">QPJ95_13145</name>
</gene>
<evidence type="ECO:0000313" key="6">
    <source>
        <dbReference type="EMBL" id="WIY23603.1"/>
    </source>
</evidence>